<dbReference type="Pfam" id="PF03466">
    <property type="entry name" value="LysR_substrate"/>
    <property type="match status" value="1"/>
</dbReference>
<name>A0ABQ1KQ60_9RHOB</name>
<dbReference type="InterPro" id="IPR000847">
    <property type="entry name" value="LysR_HTH_N"/>
</dbReference>
<dbReference type="RefSeq" id="WP_188482186.1">
    <property type="nucleotide sequence ID" value="NZ_BMFC01000005.1"/>
</dbReference>
<keyword evidence="3" id="KW-0238">DNA-binding</keyword>
<evidence type="ECO:0000256" key="3">
    <source>
        <dbReference type="ARBA" id="ARBA00023125"/>
    </source>
</evidence>
<keyword evidence="5" id="KW-0804">Transcription</keyword>
<dbReference type="CDD" id="cd08411">
    <property type="entry name" value="PBP2_OxyR"/>
    <property type="match status" value="1"/>
</dbReference>
<comment type="caution">
    <text evidence="7">The sequence shown here is derived from an EMBL/GenBank/DDBJ whole genome shotgun (WGS) entry which is preliminary data.</text>
</comment>
<dbReference type="InterPro" id="IPR036388">
    <property type="entry name" value="WH-like_DNA-bd_sf"/>
</dbReference>
<evidence type="ECO:0000259" key="6">
    <source>
        <dbReference type="PROSITE" id="PS50931"/>
    </source>
</evidence>
<evidence type="ECO:0000313" key="7">
    <source>
        <dbReference type="EMBL" id="GGC05569.1"/>
    </source>
</evidence>
<dbReference type="SUPFAM" id="SSF53850">
    <property type="entry name" value="Periplasmic binding protein-like II"/>
    <property type="match status" value="1"/>
</dbReference>
<evidence type="ECO:0000256" key="5">
    <source>
        <dbReference type="ARBA" id="ARBA00023163"/>
    </source>
</evidence>
<dbReference type="PANTHER" id="PTHR30346">
    <property type="entry name" value="TRANSCRIPTIONAL DUAL REGULATOR HCAR-RELATED"/>
    <property type="match status" value="1"/>
</dbReference>
<dbReference type="Gene3D" id="3.40.190.10">
    <property type="entry name" value="Periplasmic binding protein-like II"/>
    <property type="match status" value="2"/>
</dbReference>
<dbReference type="PANTHER" id="PTHR30346:SF26">
    <property type="entry name" value="HYDROGEN PEROXIDE-INDUCIBLE GENES ACTIVATOR"/>
    <property type="match status" value="1"/>
</dbReference>
<evidence type="ECO:0000313" key="8">
    <source>
        <dbReference type="Proteomes" id="UP000645462"/>
    </source>
</evidence>
<comment type="similarity">
    <text evidence="1">Belongs to the LysR transcriptional regulatory family.</text>
</comment>
<evidence type="ECO:0000256" key="4">
    <source>
        <dbReference type="ARBA" id="ARBA00023159"/>
    </source>
</evidence>
<gene>
    <name evidence="7" type="primary">oxyR</name>
    <name evidence="7" type="ORF">GCM10011363_22850</name>
</gene>
<feature type="domain" description="HTH lysR-type" evidence="6">
    <location>
        <begin position="2"/>
        <end position="59"/>
    </location>
</feature>
<dbReference type="InterPro" id="IPR036390">
    <property type="entry name" value="WH_DNA-bd_sf"/>
</dbReference>
<keyword evidence="2" id="KW-0805">Transcription regulation</keyword>
<keyword evidence="8" id="KW-1185">Reference proteome</keyword>
<dbReference type="Gene3D" id="1.10.10.10">
    <property type="entry name" value="Winged helix-like DNA-binding domain superfamily/Winged helix DNA-binding domain"/>
    <property type="match status" value="1"/>
</dbReference>
<dbReference type="SUPFAM" id="SSF46785">
    <property type="entry name" value="Winged helix' DNA-binding domain"/>
    <property type="match status" value="1"/>
</dbReference>
<dbReference type="Proteomes" id="UP000645462">
    <property type="component" value="Unassembled WGS sequence"/>
</dbReference>
<dbReference type="InterPro" id="IPR005119">
    <property type="entry name" value="LysR_subst-bd"/>
</dbReference>
<dbReference type="EMBL" id="BMFC01000005">
    <property type="protein sequence ID" value="GGC05569.1"/>
    <property type="molecule type" value="Genomic_DNA"/>
</dbReference>
<keyword evidence="4" id="KW-0010">Activator</keyword>
<dbReference type="Pfam" id="PF00126">
    <property type="entry name" value="HTH_1"/>
    <property type="match status" value="1"/>
</dbReference>
<evidence type="ECO:0000256" key="1">
    <source>
        <dbReference type="ARBA" id="ARBA00009437"/>
    </source>
</evidence>
<sequence>MPSLQQLRYLVAVADQLHFRRAAELCNVTQPTLSAQIKELELRLGTSLVERGRSKVMMTPTGKEIAERGRRILREVAEIHTIAKAGQSVLSSVIRIGVVQTVGSYFLPLVIPDLHRQYPKLGLYIREALPDLLLRSLEEGALDLLFFPLPVNRVELESQSLFREPIHVVMPADHRLASEPEIDPVMLRGETILSLEPGHRLHELVRKISEDYGVELSHDYEGTSLDTLRQMVATGMGLSLMPALYVKSEVAHQDIVVARPFRGTAPSRTIGMVWRKGTSREAEFRLLSTLICGSLSARATEITVLGDVSR</sequence>
<proteinExistence type="inferred from homology"/>
<accession>A0ABQ1KQ60</accession>
<dbReference type="PROSITE" id="PS50931">
    <property type="entry name" value="HTH_LYSR"/>
    <property type="match status" value="1"/>
</dbReference>
<organism evidence="7 8">
    <name type="scientific">Marivita lacus</name>
    <dbReference type="NCBI Taxonomy" id="1323742"/>
    <lineage>
        <taxon>Bacteria</taxon>
        <taxon>Pseudomonadati</taxon>
        <taxon>Pseudomonadota</taxon>
        <taxon>Alphaproteobacteria</taxon>
        <taxon>Rhodobacterales</taxon>
        <taxon>Roseobacteraceae</taxon>
        <taxon>Marivita</taxon>
    </lineage>
</organism>
<protein>
    <submittedName>
        <fullName evidence="7">Hyaluronan synthase</fullName>
    </submittedName>
</protein>
<dbReference type="PRINTS" id="PR00039">
    <property type="entry name" value="HTHLYSR"/>
</dbReference>
<reference evidence="8" key="1">
    <citation type="journal article" date="2019" name="Int. J. Syst. Evol. Microbiol.">
        <title>The Global Catalogue of Microorganisms (GCM) 10K type strain sequencing project: providing services to taxonomists for standard genome sequencing and annotation.</title>
        <authorList>
            <consortium name="The Broad Institute Genomics Platform"/>
            <consortium name="The Broad Institute Genome Sequencing Center for Infectious Disease"/>
            <person name="Wu L."/>
            <person name="Ma J."/>
        </authorList>
    </citation>
    <scope>NUCLEOTIDE SEQUENCE [LARGE SCALE GENOMIC DNA]</scope>
    <source>
        <strain evidence="8">CGMCC 1.12478</strain>
    </source>
</reference>
<evidence type="ECO:0000256" key="2">
    <source>
        <dbReference type="ARBA" id="ARBA00023015"/>
    </source>
</evidence>